<proteinExistence type="predicted"/>
<keyword evidence="2" id="KW-1185">Reference proteome</keyword>
<dbReference type="AlphaFoldDB" id="A0A5N5QEX5"/>
<evidence type="ECO:0008006" key="3">
    <source>
        <dbReference type="Google" id="ProtNLM"/>
    </source>
</evidence>
<comment type="caution">
    <text evidence="1">The sequence shown here is derived from an EMBL/GenBank/DDBJ whole genome shotgun (WGS) entry which is preliminary data.</text>
</comment>
<sequence length="417" mass="46804">MGYAKRSSPSGGIEQYLFTLAKNRDFNSLVLVAGRARDGLIDISAEAMFYPTLRGASALVQHAQRIRSISIYTDTPAHIHLVMRNVLHSGVPSQLKELDVYLEEPSSGEPPPIRLLPNHPQEDSQTHLPILVQNLHILDLNFPGLDWHRFSFDKLQVLKLSQDAVSCGNVSSLKQLAYIISNSPMLRIMDLEALTWRSAREYPQPISMGSLQTLRINRLEFEGLYDLFRSIAPGSYDIDLNIFEYSFVAGEGPAQQEPIEQGIARLNPLFRRFPNVTTLGFEVEENGSQWVRLWLPQSLQAFPNLKTVHFRSSDLFNPDVADEVLPILTRPPNTINCSYPAIRTIQVSDVTFRDIEAFKAMLASHPIERVELRGCLTVPGGVDGSLLIPGRDSPNPINASSPLYQWLSQNVPQFYCV</sequence>
<name>A0A5N5QEX5_9AGAM</name>
<evidence type="ECO:0000313" key="1">
    <source>
        <dbReference type="EMBL" id="KAB5590006.1"/>
    </source>
</evidence>
<reference evidence="1 2" key="1">
    <citation type="journal article" date="2019" name="Fungal Biol. Biotechnol.">
        <title>Draft genome sequence of fastidious pathogen Ceratobasidium theobromae, which causes vascular-streak dieback in Theobroma cacao.</title>
        <authorList>
            <person name="Ali S.S."/>
            <person name="Asman A."/>
            <person name="Shao J."/>
            <person name="Firmansyah A.P."/>
            <person name="Susilo A.W."/>
            <person name="Rosmana A."/>
            <person name="McMahon P."/>
            <person name="Junaid M."/>
            <person name="Guest D."/>
            <person name="Kheng T.Y."/>
            <person name="Meinhardt L.W."/>
            <person name="Bailey B.A."/>
        </authorList>
    </citation>
    <scope>NUCLEOTIDE SEQUENCE [LARGE SCALE GENOMIC DNA]</scope>
    <source>
        <strain evidence="1 2">CT2</strain>
    </source>
</reference>
<dbReference type="SUPFAM" id="SSF52047">
    <property type="entry name" value="RNI-like"/>
    <property type="match status" value="1"/>
</dbReference>
<organism evidence="1 2">
    <name type="scientific">Ceratobasidium theobromae</name>
    <dbReference type="NCBI Taxonomy" id="1582974"/>
    <lineage>
        <taxon>Eukaryota</taxon>
        <taxon>Fungi</taxon>
        <taxon>Dikarya</taxon>
        <taxon>Basidiomycota</taxon>
        <taxon>Agaricomycotina</taxon>
        <taxon>Agaricomycetes</taxon>
        <taxon>Cantharellales</taxon>
        <taxon>Ceratobasidiaceae</taxon>
        <taxon>Ceratobasidium</taxon>
    </lineage>
</organism>
<protein>
    <recommendedName>
        <fullName evidence="3">F-box-like domain containing protein</fullName>
    </recommendedName>
</protein>
<dbReference type="EMBL" id="SSOP01000207">
    <property type="protein sequence ID" value="KAB5590006.1"/>
    <property type="molecule type" value="Genomic_DNA"/>
</dbReference>
<gene>
    <name evidence="1" type="ORF">CTheo_6555</name>
</gene>
<dbReference type="Proteomes" id="UP000383932">
    <property type="component" value="Unassembled WGS sequence"/>
</dbReference>
<accession>A0A5N5QEX5</accession>
<dbReference type="OrthoDB" id="3365698at2759"/>
<evidence type="ECO:0000313" key="2">
    <source>
        <dbReference type="Proteomes" id="UP000383932"/>
    </source>
</evidence>